<evidence type="ECO:0000313" key="3">
    <source>
        <dbReference type="EMBL" id="MEN9063079.1"/>
    </source>
</evidence>
<evidence type="ECO:0000256" key="1">
    <source>
        <dbReference type="SAM" id="MobiDB-lite"/>
    </source>
</evidence>
<dbReference type="RefSeq" id="WP_347168186.1">
    <property type="nucleotide sequence ID" value="NZ_JBDNCH010000004.1"/>
</dbReference>
<protein>
    <submittedName>
        <fullName evidence="3">GAD-like domain-containing protein</fullName>
    </submittedName>
</protein>
<gene>
    <name evidence="3" type="ORF">ABFB10_20945</name>
</gene>
<feature type="compositionally biased region" description="Low complexity" evidence="1">
    <location>
        <begin position="150"/>
        <end position="161"/>
    </location>
</feature>
<dbReference type="AlphaFoldDB" id="A0AAW9SPN0"/>
<keyword evidence="4" id="KW-1185">Reference proteome</keyword>
<feature type="domain" description="GAD-related" evidence="2">
    <location>
        <begin position="19"/>
        <end position="90"/>
    </location>
</feature>
<organism evidence="3 4">
    <name type="scientific">Ponticoccus litoralis</name>
    <dbReference type="NCBI Taxonomy" id="422297"/>
    <lineage>
        <taxon>Bacteria</taxon>
        <taxon>Pseudomonadati</taxon>
        <taxon>Pseudomonadota</taxon>
        <taxon>Alphaproteobacteria</taxon>
        <taxon>Rhodobacterales</taxon>
        <taxon>Roseobacteraceae</taxon>
        <taxon>Ponticoccus</taxon>
    </lineage>
</organism>
<comment type="caution">
    <text evidence="3">The sequence shown here is derived from an EMBL/GenBank/DDBJ whole genome shotgun (WGS) entry which is preliminary data.</text>
</comment>
<dbReference type="EMBL" id="JBDNCH010000004">
    <property type="protein sequence ID" value="MEN9063079.1"/>
    <property type="molecule type" value="Genomic_DNA"/>
</dbReference>
<proteinExistence type="predicted"/>
<feature type="region of interest" description="Disordered" evidence="1">
    <location>
        <begin position="129"/>
        <end position="167"/>
    </location>
</feature>
<dbReference type="Proteomes" id="UP001428774">
    <property type="component" value="Unassembled WGS sequence"/>
</dbReference>
<evidence type="ECO:0000313" key="4">
    <source>
        <dbReference type="Proteomes" id="UP001428774"/>
    </source>
</evidence>
<dbReference type="InterPro" id="IPR014983">
    <property type="entry name" value="GAD-rel"/>
</dbReference>
<evidence type="ECO:0000259" key="2">
    <source>
        <dbReference type="Pfam" id="PF08887"/>
    </source>
</evidence>
<dbReference type="Pfam" id="PF08887">
    <property type="entry name" value="GAD-like"/>
    <property type="match status" value="1"/>
</dbReference>
<sequence length="192" mass="20720">MARYPMCHIHRKPRCPNGKARLPDRLLAFWQEFGWGAFSGGQFWNCDPDRPAAVLEAVIAGDPEFGPSELIAIGDNARGMIDLHPGRGRTMTAQLPFGIVTRRDPSITSATGKPNSGFRGMFRKIRSGAHRRQPCIPETRLPGGTSGMEASRSTAPASRRSGTGGALRPVTTAAQKAFLSAIVRAATGHFRP</sequence>
<name>A0AAW9SPN0_9RHOB</name>
<accession>A0AAW9SPN0</accession>
<reference evidence="3 4" key="1">
    <citation type="submission" date="2024-05" db="EMBL/GenBank/DDBJ databases">
        <title>Genome sequence of Ponticoccus litoralis KCCM 90028.</title>
        <authorList>
            <person name="Kim J.M."/>
            <person name="Lee J.K."/>
            <person name="Choi B.J."/>
            <person name="Bayburt H."/>
            <person name="Baek J.H."/>
            <person name="Jeon C.O."/>
        </authorList>
    </citation>
    <scope>NUCLEOTIDE SEQUENCE [LARGE SCALE GENOMIC DNA]</scope>
    <source>
        <strain evidence="3 4">KCCM 90028</strain>
    </source>
</reference>